<dbReference type="InterPro" id="IPR004598">
    <property type="entry name" value="TFIIH_p52/Tfb2"/>
</dbReference>
<dbReference type="GO" id="GO:0005675">
    <property type="term" value="C:transcription factor TFIIH holo complex"/>
    <property type="evidence" value="ECO:0007669"/>
    <property type="project" value="TreeGrafter"/>
</dbReference>
<dbReference type="PANTHER" id="PTHR13152">
    <property type="entry name" value="TFIIH, POLYPEPTIDE 4"/>
    <property type="match status" value="1"/>
</dbReference>
<feature type="domain" description="Transcription factor Tfb2 C-terminal" evidence="10">
    <location>
        <begin position="421"/>
        <end position="488"/>
    </location>
</feature>
<dbReference type="Proteomes" id="UP000504603">
    <property type="component" value="Unplaced"/>
</dbReference>
<evidence type="ECO:0000256" key="5">
    <source>
        <dbReference type="ARBA" id="ARBA00023163"/>
    </source>
</evidence>
<keyword evidence="3 8" id="KW-0227">DNA damage</keyword>
<keyword evidence="5 8" id="KW-0804">Transcription</keyword>
<keyword evidence="6 8" id="KW-0234">DNA repair</keyword>
<comment type="similarity">
    <text evidence="2 8">Belongs to the TFB2 family.</text>
</comment>
<dbReference type="Gene3D" id="3.30.70.2610">
    <property type="match status" value="1"/>
</dbReference>
<dbReference type="RefSeq" id="XP_022142125.1">
    <property type="nucleotide sequence ID" value="XM_022286433.1"/>
</dbReference>
<keyword evidence="9" id="KW-0472">Membrane</keyword>
<comment type="function">
    <text evidence="8">Component of the general transcription and DNA repair factor IIH (TFIIH) core complex which is involved in general and transcription-coupled nucleotide excision repair (NER) of damaged DNA.</text>
</comment>
<sequence length="491" mass="56816">MPQVKIIAKNFMDMVASLPAMKLDNLYENAFICEAILRSLPPLAKKFVLQMLYIEAPVAAKSMEEWVLSDGVSKYKVALDRLIQLRVFIETADRKRETTYRLNPTFQANLQKLLIYGEVLAREPMPSNITVRLPSLEDLEAYALDQWECFLLQLINSGQAEKPSNISSSVMKVFQKGLLSQRDKEAPRLTESGFQFLLMETNAQLWYIIREYISNSEERGVDPADLISFLLELSFHVTGELQWLFGDADLLLRFVCLFRGALFFIVLSGFLYFWEFISFLAYDIDTLTEEQRYAIKDLADLGLVKLQQGRKDSWFIPTKLATNLSMSLADSSSRKQGFVVVETNFRMYAYSSSRLHCEILRLFSRIEYQLPNLIVGAITKESLYNAFKNGITAEQIVTFLQQNAHPRVAERIPSVPENVTDQIRLWESDLNRVDITPAHFYDEFPSREVFEAACDYAREWNGLLWEDSKNMRLVVKADVHTHMREHLRRQK</sequence>
<evidence type="ECO:0000313" key="11">
    <source>
        <dbReference type="Proteomes" id="UP000504603"/>
    </source>
</evidence>
<dbReference type="Pfam" id="PF03849">
    <property type="entry name" value="Tfb2"/>
    <property type="match status" value="2"/>
</dbReference>
<evidence type="ECO:0000256" key="6">
    <source>
        <dbReference type="ARBA" id="ARBA00023204"/>
    </source>
</evidence>
<keyword evidence="9" id="KW-1133">Transmembrane helix</keyword>
<evidence type="ECO:0000259" key="10">
    <source>
        <dbReference type="Pfam" id="PF18307"/>
    </source>
</evidence>
<dbReference type="GO" id="GO:0000439">
    <property type="term" value="C:transcription factor TFIIH core complex"/>
    <property type="evidence" value="ECO:0007669"/>
    <property type="project" value="InterPro"/>
</dbReference>
<dbReference type="KEGG" id="mcha:111012326"/>
<dbReference type="OrthoDB" id="364513at2759"/>
<proteinExistence type="inferred from homology"/>
<dbReference type="AlphaFoldDB" id="A0A6J1CK16"/>
<gene>
    <name evidence="12" type="primary">LOC111012326</name>
</gene>
<evidence type="ECO:0000256" key="7">
    <source>
        <dbReference type="ARBA" id="ARBA00023242"/>
    </source>
</evidence>
<accession>A0A6J1CK16</accession>
<evidence type="ECO:0000256" key="1">
    <source>
        <dbReference type="ARBA" id="ARBA00004123"/>
    </source>
</evidence>
<name>A0A6J1CK16_MOMCH</name>
<keyword evidence="7 8" id="KW-0539">Nucleus</keyword>
<organism evidence="11 12">
    <name type="scientific">Momordica charantia</name>
    <name type="common">Bitter gourd</name>
    <name type="synonym">Balsam pear</name>
    <dbReference type="NCBI Taxonomy" id="3673"/>
    <lineage>
        <taxon>Eukaryota</taxon>
        <taxon>Viridiplantae</taxon>
        <taxon>Streptophyta</taxon>
        <taxon>Embryophyta</taxon>
        <taxon>Tracheophyta</taxon>
        <taxon>Spermatophyta</taxon>
        <taxon>Magnoliopsida</taxon>
        <taxon>eudicotyledons</taxon>
        <taxon>Gunneridae</taxon>
        <taxon>Pentapetalae</taxon>
        <taxon>rosids</taxon>
        <taxon>fabids</taxon>
        <taxon>Cucurbitales</taxon>
        <taxon>Cucurbitaceae</taxon>
        <taxon>Momordiceae</taxon>
        <taxon>Momordica</taxon>
    </lineage>
</organism>
<keyword evidence="11" id="KW-1185">Reference proteome</keyword>
<dbReference type="GeneID" id="111012326"/>
<dbReference type="InterPro" id="IPR040662">
    <property type="entry name" value="Tfb2_C"/>
</dbReference>
<evidence type="ECO:0000256" key="8">
    <source>
        <dbReference type="RuleBase" id="RU364024"/>
    </source>
</evidence>
<evidence type="ECO:0000256" key="9">
    <source>
        <dbReference type="SAM" id="Phobius"/>
    </source>
</evidence>
<dbReference type="GO" id="GO:0006289">
    <property type="term" value="P:nucleotide-excision repair"/>
    <property type="evidence" value="ECO:0007669"/>
    <property type="project" value="InterPro"/>
</dbReference>
<evidence type="ECO:0000256" key="4">
    <source>
        <dbReference type="ARBA" id="ARBA00023015"/>
    </source>
</evidence>
<dbReference type="PANTHER" id="PTHR13152:SF0">
    <property type="entry name" value="GENERAL TRANSCRIPTION FACTOR IIH SUBUNIT 4"/>
    <property type="match status" value="1"/>
</dbReference>
<dbReference type="GO" id="GO:0001671">
    <property type="term" value="F:ATPase activator activity"/>
    <property type="evidence" value="ECO:0007669"/>
    <property type="project" value="InterPro"/>
</dbReference>
<comment type="subcellular location">
    <subcellularLocation>
        <location evidence="1 8">Nucleus</location>
    </subcellularLocation>
</comment>
<dbReference type="GO" id="GO:0003690">
    <property type="term" value="F:double-stranded DNA binding"/>
    <property type="evidence" value="ECO:0007669"/>
    <property type="project" value="TreeGrafter"/>
</dbReference>
<reference evidence="12" key="1">
    <citation type="submission" date="2025-08" db="UniProtKB">
        <authorList>
            <consortium name="RefSeq"/>
        </authorList>
    </citation>
    <scope>IDENTIFICATION</scope>
</reference>
<evidence type="ECO:0000313" key="12">
    <source>
        <dbReference type="RefSeq" id="XP_022142125.1"/>
    </source>
</evidence>
<evidence type="ECO:0000256" key="2">
    <source>
        <dbReference type="ARBA" id="ARBA00007132"/>
    </source>
</evidence>
<protein>
    <recommendedName>
        <fullName evidence="8">RNA polymerase II transcription factor B subunit 2</fullName>
    </recommendedName>
</protein>
<dbReference type="Pfam" id="PF18307">
    <property type="entry name" value="Tfb2_C"/>
    <property type="match status" value="1"/>
</dbReference>
<keyword evidence="9" id="KW-0812">Transmembrane</keyword>
<feature type="transmembrane region" description="Helical" evidence="9">
    <location>
        <begin position="250"/>
        <end position="274"/>
    </location>
</feature>
<keyword evidence="4 8" id="KW-0805">Transcription regulation</keyword>
<evidence type="ECO:0000256" key="3">
    <source>
        <dbReference type="ARBA" id="ARBA00022763"/>
    </source>
</evidence>